<feature type="compositionally biased region" description="Polar residues" evidence="1">
    <location>
        <begin position="30"/>
        <end position="52"/>
    </location>
</feature>
<protein>
    <submittedName>
        <fullName evidence="2">Uncharacterized protein</fullName>
    </submittedName>
</protein>
<organism evidence="2 3">
    <name type="scientific">Lactarius akahatsu</name>
    <dbReference type="NCBI Taxonomy" id="416441"/>
    <lineage>
        <taxon>Eukaryota</taxon>
        <taxon>Fungi</taxon>
        <taxon>Dikarya</taxon>
        <taxon>Basidiomycota</taxon>
        <taxon>Agaricomycotina</taxon>
        <taxon>Agaricomycetes</taxon>
        <taxon>Russulales</taxon>
        <taxon>Russulaceae</taxon>
        <taxon>Lactarius</taxon>
    </lineage>
</organism>
<comment type="caution">
    <text evidence="2">The sequence shown here is derived from an EMBL/GenBank/DDBJ whole genome shotgun (WGS) entry which is preliminary data.</text>
</comment>
<evidence type="ECO:0000313" key="2">
    <source>
        <dbReference type="EMBL" id="KAH8994426.1"/>
    </source>
</evidence>
<sequence>MQHIETASREDRRILRINTALREHYRPQRHSTALVQRNSNGKGSTRPSNSDATRTWDIYVQNQNILYLVPTLGTLVGPNINSPTNVIYTMRKEHAAFGHSDLEACRDTPNNFKKWTSSFRLWRDRLLDPKSLKARAAAKFMNLSAVLLSTSRSAKMEGTFKPEWGNGFHIVPSIPISSHGILVSQIFSLSPCSTFLGRSKKKMESLLGPVMVQNGTTGLRSPSPPQSYL</sequence>
<dbReference type="AlphaFoldDB" id="A0AAD4LKH5"/>
<dbReference type="EMBL" id="JAKELL010000014">
    <property type="protein sequence ID" value="KAH8994426.1"/>
    <property type="molecule type" value="Genomic_DNA"/>
</dbReference>
<feature type="region of interest" description="Disordered" evidence="1">
    <location>
        <begin position="26"/>
        <end position="52"/>
    </location>
</feature>
<reference evidence="2" key="1">
    <citation type="submission" date="2022-01" db="EMBL/GenBank/DDBJ databases">
        <title>Comparative genomics reveals a dynamic genome evolution in the ectomycorrhizal milk-cap (Lactarius) mushrooms.</title>
        <authorList>
            <consortium name="DOE Joint Genome Institute"/>
            <person name="Lebreton A."/>
            <person name="Tang N."/>
            <person name="Kuo A."/>
            <person name="LaButti K."/>
            <person name="Drula E."/>
            <person name="Barry K."/>
            <person name="Clum A."/>
            <person name="Lipzen A."/>
            <person name="Mousain D."/>
            <person name="Ng V."/>
            <person name="Wang R."/>
            <person name="Wang X."/>
            <person name="Dai Y."/>
            <person name="Henrissat B."/>
            <person name="Grigoriev I.V."/>
            <person name="Guerin-Laguette A."/>
            <person name="Yu F."/>
            <person name="Martin F.M."/>
        </authorList>
    </citation>
    <scope>NUCLEOTIDE SEQUENCE</scope>
    <source>
        <strain evidence="2">QP</strain>
    </source>
</reference>
<proteinExistence type="predicted"/>
<gene>
    <name evidence="2" type="ORF">EDB92DRAFT_1814977</name>
</gene>
<dbReference type="Proteomes" id="UP001201163">
    <property type="component" value="Unassembled WGS sequence"/>
</dbReference>
<keyword evidence="3" id="KW-1185">Reference proteome</keyword>
<name>A0AAD4LKH5_9AGAM</name>
<accession>A0AAD4LKH5</accession>
<evidence type="ECO:0000313" key="3">
    <source>
        <dbReference type="Proteomes" id="UP001201163"/>
    </source>
</evidence>
<evidence type="ECO:0000256" key="1">
    <source>
        <dbReference type="SAM" id="MobiDB-lite"/>
    </source>
</evidence>